<proteinExistence type="predicted"/>
<evidence type="ECO:0000313" key="2">
    <source>
        <dbReference type="Proteomes" id="UP000008812"/>
    </source>
</evidence>
<evidence type="ECO:0000313" key="1">
    <source>
        <dbReference type="EMBL" id="ACF07159.1"/>
    </source>
</evidence>
<dbReference type="STRING" id="243272.MARTH_orf254"/>
<dbReference type="HOGENOM" id="CLU_130375_0_0_14"/>
<dbReference type="KEGG" id="mat:MARTH_orf254"/>
<accession>B3PMA7</accession>
<dbReference type="EMBL" id="CP001047">
    <property type="protein sequence ID" value="ACF07159.1"/>
    <property type="molecule type" value="Genomic_DNA"/>
</dbReference>
<gene>
    <name evidence="1" type="ordered locus">MARTH_orf254</name>
</gene>
<keyword evidence="2" id="KW-1185">Reference proteome</keyword>
<sequence>MAAIKDQSFFRLTINYASTIPFLVRKCQLFLNVDDENTWTQITNNSIAGYKNTLVKIVEYDTNENKTEWYTFLRNASILVRENHIIINTFVEFNQYHKTNTKIDFSEEIKEIQKEINYYEARKKLGIRASQFIKLNNLTQRQYRLKMMQLLNLGEEMERKNVQEI</sequence>
<reference evidence="1 2" key="1">
    <citation type="journal article" date="2008" name="Infect. Immun.">
        <title>Genome of Mycoplasma arthritidis.</title>
        <authorList>
            <person name="Dybvig K."/>
            <person name="Zuhua C."/>
            <person name="Lao P."/>
            <person name="Jordan D.S."/>
            <person name="French C.T."/>
            <person name="Tu A.H."/>
            <person name="Loraine A.E."/>
        </authorList>
    </citation>
    <scope>NUCLEOTIDE SEQUENCE [LARGE SCALE GENOMIC DNA]</scope>
    <source>
        <strain evidence="1 2">158L3-1</strain>
    </source>
</reference>
<protein>
    <submittedName>
        <fullName evidence="1">Uncharacterized protein</fullName>
    </submittedName>
</protein>
<organism evidence="1 2">
    <name type="scientific">Metamycoplasma arthritidis (strain 158L3-1)</name>
    <name type="common">Mycoplasma arthritidis</name>
    <dbReference type="NCBI Taxonomy" id="243272"/>
    <lineage>
        <taxon>Bacteria</taxon>
        <taxon>Bacillati</taxon>
        <taxon>Mycoplasmatota</taxon>
        <taxon>Mycoplasmoidales</taxon>
        <taxon>Metamycoplasmataceae</taxon>
        <taxon>Metamycoplasma</taxon>
    </lineage>
</organism>
<name>B3PMA7_META1</name>
<dbReference type="RefSeq" id="WP_012498116.1">
    <property type="nucleotide sequence ID" value="NC_011025.1"/>
</dbReference>
<dbReference type="NCBIfam" id="NF045935">
    <property type="entry name" value="MSC_0621_epsi"/>
    <property type="match status" value="1"/>
</dbReference>
<dbReference type="eggNOG" id="ENOG5034AM4">
    <property type="taxonomic scope" value="Bacteria"/>
</dbReference>
<dbReference type="AlphaFoldDB" id="B3PMA7"/>
<dbReference type="Proteomes" id="UP000008812">
    <property type="component" value="Chromosome"/>
</dbReference>